<dbReference type="PANTHER" id="PTHR30294:SF29">
    <property type="entry name" value="MULTIDRUG ABC TRANSPORTER PERMEASE YBHS-RELATED"/>
    <property type="match status" value="1"/>
</dbReference>
<dbReference type="PANTHER" id="PTHR30294">
    <property type="entry name" value="MEMBRANE COMPONENT OF ABC TRANSPORTER YHHJ-RELATED"/>
    <property type="match status" value="1"/>
</dbReference>
<evidence type="ECO:0000256" key="2">
    <source>
        <dbReference type="ARBA" id="ARBA00022475"/>
    </source>
</evidence>
<dbReference type="EMBL" id="JAERTY010000001">
    <property type="protein sequence ID" value="MBL1407354.1"/>
    <property type="molecule type" value="Genomic_DNA"/>
</dbReference>
<dbReference type="Proteomes" id="UP000625283">
    <property type="component" value="Unassembled WGS sequence"/>
</dbReference>
<feature type="transmembrane region" description="Helical" evidence="6">
    <location>
        <begin position="228"/>
        <end position="248"/>
    </location>
</feature>
<keyword evidence="5 6" id="KW-0472">Membrane</keyword>
<evidence type="ECO:0000256" key="1">
    <source>
        <dbReference type="ARBA" id="ARBA00004651"/>
    </source>
</evidence>
<organism evidence="8 9">
    <name type="scientific">Sphingobacterium faecale</name>
    <dbReference type="NCBI Taxonomy" id="2803775"/>
    <lineage>
        <taxon>Bacteria</taxon>
        <taxon>Pseudomonadati</taxon>
        <taxon>Bacteroidota</taxon>
        <taxon>Sphingobacteriia</taxon>
        <taxon>Sphingobacteriales</taxon>
        <taxon>Sphingobacteriaceae</taxon>
        <taxon>Sphingobacterium</taxon>
    </lineage>
</organism>
<feature type="transmembrane region" description="Helical" evidence="6">
    <location>
        <begin position="741"/>
        <end position="759"/>
    </location>
</feature>
<evidence type="ECO:0000259" key="7">
    <source>
        <dbReference type="Pfam" id="PF09822"/>
    </source>
</evidence>
<feature type="transmembrane region" description="Helical" evidence="6">
    <location>
        <begin position="260"/>
        <end position="281"/>
    </location>
</feature>
<name>A0ABS1QYH2_9SPHI</name>
<evidence type="ECO:0000256" key="6">
    <source>
        <dbReference type="SAM" id="Phobius"/>
    </source>
</evidence>
<evidence type="ECO:0000313" key="9">
    <source>
        <dbReference type="Proteomes" id="UP000625283"/>
    </source>
</evidence>
<keyword evidence="9" id="KW-1185">Reference proteome</keyword>
<gene>
    <name evidence="8" type="ORF">JKG61_01180</name>
</gene>
<accession>A0ABS1QYH2</accession>
<dbReference type="Pfam" id="PF09822">
    <property type="entry name" value="ABC_transp_aux"/>
    <property type="match status" value="1"/>
</dbReference>
<dbReference type="RefSeq" id="WP_202101168.1">
    <property type="nucleotide sequence ID" value="NZ_JAERTY010000001.1"/>
</dbReference>
<keyword evidence="2" id="KW-1003">Cell membrane</keyword>
<comment type="caution">
    <text evidence="8">The sequence shown here is derived from an EMBL/GenBank/DDBJ whole genome shotgun (WGS) entry which is preliminary data.</text>
</comment>
<feature type="domain" description="ABC-type uncharacterised transport system" evidence="7">
    <location>
        <begin position="451"/>
        <end position="546"/>
    </location>
</feature>
<comment type="subcellular location">
    <subcellularLocation>
        <location evidence="1">Cell membrane</location>
        <topology evidence="1">Multi-pass membrane protein</topology>
    </subcellularLocation>
</comment>
<proteinExistence type="predicted"/>
<feature type="transmembrane region" description="Helical" evidence="6">
    <location>
        <begin position="144"/>
        <end position="167"/>
    </location>
</feature>
<feature type="transmembrane region" description="Helical" evidence="6">
    <location>
        <begin position="12"/>
        <end position="36"/>
    </location>
</feature>
<reference evidence="8 9" key="1">
    <citation type="submission" date="2021-01" db="EMBL/GenBank/DDBJ databases">
        <title>C459-1 draft genome sequence.</title>
        <authorList>
            <person name="Zhang X.-F."/>
        </authorList>
    </citation>
    <scope>NUCLEOTIDE SEQUENCE [LARGE SCALE GENOMIC DNA]</scope>
    <source>
        <strain evidence="9">C459-1</strain>
    </source>
</reference>
<evidence type="ECO:0000256" key="4">
    <source>
        <dbReference type="ARBA" id="ARBA00022989"/>
    </source>
</evidence>
<sequence>MKNAINIVKAEIKLLFYSPVAWLILLIFSLQCTLTFTESYSDHLRNFFNNGSVYKATHIIFTTRSALFSVMQQYLYLYIPLLTMGIFSREINSGSIKLLFSSPIKTIDIILGKYMALLLFSLVLLIIPILLVLFGGITIDNMDWGSIIAALLGIFLLMATYCAIGLFMSSLTSYTVVAAIGTMAIFAFLSYIQGVGQELEWVRDITYWLSISGRASTFVSGMITTEDVLYFLLLISAFLSFLYIRMNAQRKHVSLAKKTGQYVLVVVFVLTFGVLSSLPSFKKYADLTATKSNTLLKGSQKVVSSLQEKVQITTYVNMLNDDYVWFLPNQQKYDMDKFASYVRFKPDIKMKYVYYFAEPEKSELYERFQHLGPEKAKDSIVKLNDFKFPILSVNDIAKDIDLKGEKYRTVRLLETESGKKTFLRFFDDMQRFPSEAEISAALKRLSIEQLPTVAFVNGHNERDVSAINDRGYNRFTEAKTFRYSLINQGFNFKSISLDQPISEDVKILIIAEPRQELSPQHLLHINDYINKGGNMIIATDPGVQQYTNPILASLGLEIQEGLLVQPDSLFSPDLLLMKLSPGAGDINYYFSAIEKRELQLPLSGASPIITKSKTDFNIIPLFKTDSLNSWVELQTTNFIDDSVTFDPLSESKGAYATALALRRNISGDKEQKILVTSDADWLSNFELNSSREGIKSASFSLLTGAFHWFTDSELPIDMRSIPYKDKTFSISKEIWQIAKIFLIWGTALLLLLSGSILLLRRRGR</sequence>
<dbReference type="InterPro" id="IPR019196">
    <property type="entry name" value="ABC_transp_unknown"/>
</dbReference>
<dbReference type="Pfam" id="PF12679">
    <property type="entry name" value="ABC2_membrane_2"/>
    <property type="match status" value="1"/>
</dbReference>
<keyword evidence="3 6" id="KW-0812">Transmembrane</keyword>
<evidence type="ECO:0000256" key="5">
    <source>
        <dbReference type="ARBA" id="ARBA00023136"/>
    </source>
</evidence>
<evidence type="ECO:0000313" key="8">
    <source>
        <dbReference type="EMBL" id="MBL1407354.1"/>
    </source>
</evidence>
<feature type="transmembrane region" description="Helical" evidence="6">
    <location>
        <begin position="114"/>
        <end position="138"/>
    </location>
</feature>
<evidence type="ECO:0000256" key="3">
    <source>
        <dbReference type="ARBA" id="ARBA00022692"/>
    </source>
</evidence>
<feature type="transmembrane region" description="Helical" evidence="6">
    <location>
        <begin position="174"/>
        <end position="192"/>
    </location>
</feature>
<keyword evidence="4 6" id="KW-1133">Transmembrane helix</keyword>
<protein>
    <submittedName>
        <fullName evidence="8">Gldg family protein</fullName>
    </submittedName>
</protein>
<dbReference type="InterPro" id="IPR051449">
    <property type="entry name" value="ABC-2_transporter_component"/>
</dbReference>